<evidence type="ECO:0000313" key="5">
    <source>
        <dbReference type="Proteomes" id="UP000240424"/>
    </source>
</evidence>
<dbReference type="Pfam" id="PF05378">
    <property type="entry name" value="Hydant_A_N"/>
    <property type="match status" value="1"/>
</dbReference>
<dbReference type="InterPro" id="IPR008040">
    <property type="entry name" value="Hydant_A_N"/>
</dbReference>
<feature type="domain" description="Hydantoinase A/oxoprolinase" evidence="1">
    <location>
        <begin position="213"/>
        <end position="495"/>
    </location>
</feature>
<accession>A0A2U3PCE2</accession>
<proteinExistence type="predicted"/>
<sequence>MTTTEGAGYRIGVDVGGTFTDCILRRADGTLLMDKVPTTPHDQSEGVLTGIEKLAEAEGIGVGELLSRTRTIVHGTTTADNAMIQMNGAPTGLIVTRGFRDEIEFRRCYKEDIWDPTLPAPEPIARRRVRLEVDERLTAEGEIDTPLDDEQVRKAAARLRAFGVTSIAICFLHSYINPVHELRARDIVLDEFPDVEMISVSHEIMPKPPEFERTSTTLVNAYVGPPIASYLGRLTARLADNGYRHRVLVATSAGGIATAEAAAKRAVATIGSGPTGGVSAAARAADRAGIGDVVSVDMGGTSYDVCLIRSGKPEIKMDWNWFHRYCIGLPMIDIPSVGAGGGSIAWEEGGVLHVGPQSAQSQPGPVCYGRGGTEPTVTDADLVLGRLDAAGFNNGRTTLDVDGARTAVASLGRLVGLGLEETAASILRLVDANMTDAVRRVLSLAGADPRKLSLVAFGGMGGVHATTQARALGMRRVMIPRAAAGLSALGLLSANHIVDDSRGYIAPCAEVDRDHLANLAAELESAARDELSVAGVPTERVRLEWSLLLVYPGQTFDTAIAVDDPTDVETAVGEFHRINAEARLIEARAQEPVVRGVRLTAIGEVEPLAQTPLTEVQSIKPTGQRTMWVGDAWHDAAVYDIDAVRPGVTVSGPAAIVSPFTTVILGPAEHAKATPDGDLLIELD</sequence>
<dbReference type="PANTHER" id="PTHR11365">
    <property type="entry name" value="5-OXOPROLINASE RELATED"/>
    <property type="match status" value="1"/>
</dbReference>
<dbReference type="AlphaFoldDB" id="A0A2U3PCE2"/>
<dbReference type="InterPro" id="IPR043129">
    <property type="entry name" value="ATPase_NBD"/>
</dbReference>
<dbReference type="InterPro" id="IPR045079">
    <property type="entry name" value="Oxoprolinase-like"/>
</dbReference>
<dbReference type="GO" id="GO:0017168">
    <property type="term" value="F:5-oxoprolinase (ATP-hydrolyzing) activity"/>
    <property type="evidence" value="ECO:0007669"/>
    <property type="project" value="TreeGrafter"/>
</dbReference>
<dbReference type="Pfam" id="PF01968">
    <property type="entry name" value="Hydantoinase_A"/>
    <property type="match status" value="1"/>
</dbReference>
<evidence type="ECO:0000259" key="2">
    <source>
        <dbReference type="Pfam" id="PF05378"/>
    </source>
</evidence>
<dbReference type="GO" id="GO:0005829">
    <property type="term" value="C:cytosol"/>
    <property type="evidence" value="ECO:0007669"/>
    <property type="project" value="TreeGrafter"/>
</dbReference>
<dbReference type="SUPFAM" id="SSF53067">
    <property type="entry name" value="Actin-like ATPase domain"/>
    <property type="match status" value="1"/>
</dbReference>
<evidence type="ECO:0000313" key="4">
    <source>
        <dbReference type="EMBL" id="SPM41444.1"/>
    </source>
</evidence>
<dbReference type="PANTHER" id="PTHR11365:SF23">
    <property type="entry name" value="HYPOTHETICAL 5-OXOPROLINASE (EUROFUNG)-RELATED"/>
    <property type="match status" value="1"/>
</dbReference>
<organism evidence="4 5">
    <name type="scientific">Mycobacterium numidiamassiliense</name>
    <dbReference type="NCBI Taxonomy" id="1841861"/>
    <lineage>
        <taxon>Bacteria</taxon>
        <taxon>Bacillati</taxon>
        <taxon>Actinomycetota</taxon>
        <taxon>Actinomycetes</taxon>
        <taxon>Mycobacteriales</taxon>
        <taxon>Mycobacteriaceae</taxon>
        <taxon>Mycobacterium</taxon>
    </lineage>
</organism>
<feature type="domain" description="Acetophenone carboxylase-like C-terminal" evidence="3">
    <location>
        <begin position="516"/>
        <end position="668"/>
    </location>
</feature>
<dbReference type="OrthoDB" id="9768323at2"/>
<protein>
    <submittedName>
        <fullName evidence="4">N-methylhydantoinase A/oxoprolinase/acetone carboxylase, beta subunit</fullName>
    </submittedName>
</protein>
<dbReference type="STRING" id="1841861.GCA_900157365_01969"/>
<dbReference type="Proteomes" id="UP000240424">
    <property type="component" value="Unassembled WGS sequence"/>
</dbReference>
<dbReference type="EMBL" id="FUEZ01000004">
    <property type="protein sequence ID" value="SPM41444.1"/>
    <property type="molecule type" value="Genomic_DNA"/>
</dbReference>
<dbReference type="InterPro" id="IPR002821">
    <property type="entry name" value="Hydantoinase_A"/>
</dbReference>
<reference evidence="4 5" key="1">
    <citation type="submission" date="2017-01" db="EMBL/GenBank/DDBJ databases">
        <authorList>
            <consortium name="Urmite Genomes"/>
        </authorList>
    </citation>
    <scope>NUCLEOTIDE SEQUENCE [LARGE SCALE GENOMIC DNA]</scope>
    <source>
        <strain evidence="4 5">AB215</strain>
    </source>
</reference>
<dbReference type="InterPro" id="IPR049517">
    <property type="entry name" value="ACX-like_C"/>
</dbReference>
<dbReference type="RefSeq" id="WP_077080053.1">
    <property type="nucleotide sequence ID" value="NZ_FUEZ01000004.1"/>
</dbReference>
<keyword evidence="5" id="KW-1185">Reference proteome</keyword>
<gene>
    <name evidence="4" type="ORF">MNAB215_3649</name>
</gene>
<evidence type="ECO:0000259" key="3">
    <source>
        <dbReference type="Pfam" id="PF19278"/>
    </source>
</evidence>
<dbReference type="Pfam" id="PF19278">
    <property type="entry name" value="Hydant_A_C"/>
    <property type="match status" value="1"/>
</dbReference>
<dbReference type="GO" id="GO:0006749">
    <property type="term" value="P:glutathione metabolic process"/>
    <property type="evidence" value="ECO:0007669"/>
    <property type="project" value="TreeGrafter"/>
</dbReference>
<feature type="domain" description="Hydantoinase/oxoprolinase N-terminal" evidence="2">
    <location>
        <begin position="10"/>
        <end position="190"/>
    </location>
</feature>
<evidence type="ECO:0000259" key="1">
    <source>
        <dbReference type="Pfam" id="PF01968"/>
    </source>
</evidence>
<name>A0A2U3PCE2_9MYCO</name>